<evidence type="ECO:0000256" key="5">
    <source>
        <dbReference type="ARBA" id="ARBA00060451"/>
    </source>
</evidence>
<name>A0A421D8N7_9EURO</name>
<dbReference type="Pfam" id="PF12783">
    <property type="entry name" value="Sec7-like_HUS"/>
    <property type="match status" value="1"/>
</dbReference>
<dbReference type="InterPro" id="IPR035999">
    <property type="entry name" value="Sec7_dom_sf"/>
</dbReference>
<organism evidence="8 9">
    <name type="scientific">Aspergillus turcosus</name>
    <dbReference type="NCBI Taxonomy" id="1245748"/>
    <lineage>
        <taxon>Eukaryota</taxon>
        <taxon>Fungi</taxon>
        <taxon>Dikarya</taxon>
        <taxon>Ascomycota</taxon>
        <taxon>Pezizomycotina</taxon>
        <taxon>Eurotiomycetes</taxon>
        <taxon>Eurotiomycetidae</taxon>
        <taxon>Eurotiales</taxon>
        <taxon>Aspergillaceae</taxon>
        <taxon>Aspergillus</taxon>
        <taxon>Aspergillus subgen. Fumigati</taxon>
    </lineage>
</organism>
<dbReference type="InterPro" id="IPR016024">
    <property type="entry name" value="ARM-type_fold"/>
</dbReference>
<dbReference type="GO" id="GO:0032012">
    <property type="term" value="P:regulation of ARF protein signal transduction"/>
    <property type="evidence" value="ECO:0007669"/>
    <property type="project" value="InterPro"/>
</dbReference>
<dbReference type="FunFam" id="1.10.220.20:FF:000002">
    <property type="entry name" value="Brefeldin A-inhibited guanine nucleotide-exchange protein 1"/>
    <property type="match status" value="1"/>
</dbReference>
<accession>A0A421D8N7</accession>
<dbReference type="PANTHER" id="PTHR10663:SF375">
    <property type="entry name" value="LD29171P"/>
    <property type="match status" value="1"/>
</dbReference>
<dbReference type="Pfam" id="PF09324">
    <property type="entry name" value="Sec7-like_HDS"/>
    <property type="match status" value="1"/>
</dbReference>
<feature type="compositionally biased region" description="Polar residues" evidence="6">
    <location>
        <begin position="1"/>
        <end position="18"/>
    </location>
</feature>
<proteinExistence type="predicted"/>
<dbReference type="InterPro" id="IPR015403">
    <property type="entry name" value="Mon2/Sec7/BIG1-like_HDS"/>
</dbReference>
<keyword evidence="4" id="KW-0472">Membrane</keyword>
<feature type="region of interest" description="Disordered" evidence="6">
    <location>
        <begin position="810"/>
        <end position="835"/>
    </location>
</feature>
<reference evidence="8 9" key="1">
    <citation type="submission" date="2018-08" db="EMBL/GenBank/DDBJ databases">
        <title>Draft genome sequences of two Aspergillus turcosus clinical strains isolated from bronchoalveolar lavage fluid: one azole-susceptible and the other azole-resistant.</title>
        <authorList>
            <person name="Parent-Michaud M."/>
            <person name="Dufresne P.J."/>
            <person name="Fournier E."/>
            <person name="Martineau C."/>
            <person name="Moreira S."/>
            <person name="Perkins V."/>
            <person name="De Repentigny L."/>
            <person name="Dufresne S.F."/>
        </authorList>
    </citation>
    <scope>NUCLEOTIDE SEQUENCE [LARGE SCALE GENOMIC DNA]</scope>
    <source>
        <strain evidence="8">HMR AF 1038</strain>
    </source>
</reference>
<dbReference type="CDD" id="cd00171">
    <property type="entry name" value="Sec7"/>
    <property type="match status" value="1"/>
</dbReference>
<dbReference type="EMBL" id="NIDN02000052">
    <property type="protein sequence ID" value="RLL98465.1"/>
    <property type="molecule type" value="Genomic_DNA"/>
</dbReference>
<dbReference type="InterPro" id="IPR032629">
    <property type="entry name" value="DCB_dom"/>
</dbReference>
<keyword evidence="2" id="KW-0963">Cytoplasm</keyword>
<feature type="domain" description="SEC7" evidence="7">
    <location>
        <begin position="836"/>
        <end position="1025"/>
    </location>
</feature>
<evidence type="ECO:0000256" key="3">
    <source>
        <dbReference type="ARBA" id="ARBA00022927"/>
    </source>
</evidence>
<dbReference type="InterPro" id="IPR000904">
    <property type="entry name" value="Sec7_dom"/>
</dbReference>
<evidence type="ECO:0000313" key="8">
    <source>
        <dbReference type="EMBL" id="RLL98465.1"/>
    </source>
</evidence>
<dbReference type="Gene3D" id="1.10.1000.11">
    <property type="entry name" value="Arf Nucleotide-binding Site Opener,domain 2"/>
    <property type="match status" value="1"/>
</dbReference>
<feature type="region of interest" description="Disordered" evidence="6">
    <location>
        <begin position="1236"/>
        <end position="1271"/>
    </location>
</feature>
<feature type="compositionally biased region" description="Polar residues" evidence="6">
    <location>
        <begin position="1245"/>
        <end position="1257"/>
    </location>
</feature>
<keyword evidence="1" id="KW-0813">Transport</keyword>
<dbReference type="Gene3D" id="1.10.220.20">
    <property type="match status" value="1"/>
</dbReference>
<dbReference type="SMART" id="SM00222">
    <property type="entry name" value="Sec7"/>
    <property type="match status" value="1"/>
</dbReference>
<evidence type="ECO:0000256" key="6">
    <source>
        <dbReference type="SAM" id="MobiDB-lite"/>
    </source>
</evidence>
<feature type="compositionally biased region" description="Acidic residues" evidence="6">
    <location>
        <begin position="458"/>
        <end position="469"/>
    </location>
</feature>
<dbReference type="GO" id="GO:0015031">
    <property type="term" value="P:protein transport"/>
    <property type="evidence" value="ECO:0007669"/>
    <property type="project" value="UniProtKB-KW"/>
</dbReference>
<dbReference type="STRING" id="1245748.A0A421D8N7"/>
<dbReference type="SUPFAM" id="SSF48425">
    <property type="entry name" value="Sec7 domain"/>
    <property type="match status" value="1"/>
</dbReference>
<feature type="region of interest" description="Disordered" evidence="6">
    <location>
        <begin position="391"/>
        <end position="469"/>
    </location>
</feature>
<comment type="caution">
    <text evidence="8">The sequence shown here is derived from an EMBL/GenBank/DDBJ whole genome shotgun (WGS) entry which is preliminary data.</text>
</comment>
<dbReference type="Pfam" id="PF16213">
    <property type="entry name" value="DCB"/>
    <property type="match status" value="1"/>
</dbReference>
<dbReference type="InterPro" id="IPR023394">
    <property type="entry name" value="Sec7_C_sf"/>
</dbReference>
<dbReference type="PANTHER" id="PTHR10663">
    <property type="entry name" value="GUANYL-NUCLEOTIDE EXCHANGE FACTOR"/>
    <property type="match status" value="1"/>
</dbReference>
<evidence type="ECO:0000256" key="2">
    <source>
        <dbReference type="ARBA" id="ARBA00022490"/>
    </source>
</evidence>
<dbReference type="InterPro" id="IPR046455">
    <property type="entry name" value="Sec7/BIG1-like_C"/>
</dbReference>
<evidence type="ECO:0000256" key="4">
    <source>
        <dbReference type="ARBA" id="ARBA00023136"/>
    </source>
</evidence>
<feature type="region of interest" description="Disordered" evidence="6">
    <location>
        <begin position="1"/>
        <end position="159"/>
    </location>
</feature>
<protein>
    <recommendedName>
        <fullName evidence="7">SEC7 domain-containing protein</fullName>
    </recommendedName>
</protein>
<dbReference type="Pfam" id="PF01369">
    <property type="entry name" value="Sec7"/>
    <property type="match status" value="1"/>
</dbReference>
<dbReference type="PROSITE" id="PS50190">
    <property type="entry name" value="SEC7"/>
    <property type="match status" value="1"/>
</dbReference>
<feature type="compositionally biased region" description="Polar residues" evidence="6">
    <location>
        <begin position="446"/>
        <end position="455"/>
    </location>
</feature>
<evidence type="ECO:0000313" key="9">
    <source>
        <dbReference type="Proteomes" id="UP000215289"/>
    </source>
</evidence>
<dbReference type="Proteomes" id="UP000215289">
    <property type="component" value="Unassembled WGS sequence"/>
</dbReference>
<feature type="compositionally biased region" description="Low complexity" evidence="6">
    <location>
        <begin position="391"/>
        <end position="409"/>
    </location>
</feature>
<gene>
    <name evidence="8" type="ORF">CFD26_106906</name>
</gene>
<dbReference type="Pfam" id="PF20252">
    <property type="entry name" value="BIG2_C"/>
    <property type="match status" value="1"/>
</dbReference>
<dbReference type="GO" id="GO:0005085">
    <property type="term" value="F:guanyl-nucleotide exchange factor activity"/>
    <property type="evidence" value="ECO:0007669"/>
    <property type="project" value="InterPro"/>
</dbReference>
<evidence type="ECO:0000256" key="1">
    <source>
        <dbReference type="ARBA" id="ARBA00022448"/>
    </source>
</evidence>
<keyword evidence="3" id="KW-0653">Protein transport</keyword>
<keyword evidence="9" id="KW-1185">Reference proteome</keyword>
<comment type="subcellular location">
    <subcellularLocation>
        <location evidence="5">Cytoplasmic vesicle</location>
        <location evidence="5">COPI-coated vesicle membrane</location>
    </subcellularLocation>
</comment>
<sequence>MADVENGSSQEPNRTSVVLPQGDNKENAVDASTPAESDDVVEEDAKPSLPLESQRQKIDIEEVTDSDSPQIKIDSFEVTETADNPPSPPNDAADTEDPEKHGSPQPESNADDVVSLGNDQAQVPPGDSAGDKQDGGPTPQFELTPDIRLRSDSRSTTATYATQRSVTVSSAVFIVNALEAIGASKDAKKSKELEDAVKSALANVKQSDRQPIDPELVFRPLQLATKSFSIPLQVTALDCIGKLITYSYFAFPSSQDRKDSETEAKPEQTPLIERAIDAICDCFENEATPLEIQQQIIKSLLAAVLNDKIVVHGAGLLKAVRQIYNIFIYSKSNQNQQIAQGSLTQMVSTVFDRVRVRLELKELRLREGERGQENTPDAVTIETVEVPLSTDQDQASDAASVVASDQPVAKEPGEKLTLQSFESGKDVTSVADNAPTMVTRAKLGQKRTQSLSSTSGEDREDGDGASDDDDDEIYIKDAFLVFRALCKLSHKILSHEQQQDLKSQNMRSKLLSLHLVHYLINNHVAVFTSPLLTIRNSSSSSDAMTLLQAVRPHLCLSLSRNGSSSVPRVFEVCCEIFWLMLKHMRVMMKVCHVLISLVLAGSNSSQKELEVFLKEIYLAILEKRNSPAFQKQYFMELVERLAGDPRALVEIYLNYDCDRTALENIFQKYVCIISVLRSLRGSIDWFYSIIEQVSRYSSVPVAVSAVQQQHYQEHHVKVSKVGADWHQSGTLPPTLTTAHIASIQPPTSQNVPSEYILKNQALECLVEILQSLDNWASQRIDDPALGVTNLLSQKSIDNSRDSIDTNAATFLSSPRVEGTEGGTGRSTPVAEDDPSQIEKVKQRKTALMNAIQQFNFKAKRGIKLFIQEGFIRSDSPEDIASFLFRNDRLDKAMIGEYLGEGDAENIAIMHAFVDQMDFSKRRFVDALRQFLQHFRLPGEAQKIDRFMLKFAERYVTQNPNAFANADTAYVLAYSVIMLNTDQHSAKIKGRRMTKEDFIKNNRGINDNQDLPDEYLGSIFDEIAKNEIVLDTEREHAANLGIPTSTTTGGLASRAGQVFATVGRDIQGEKYAQASEEMANKTEQLYRSLIRAQRKTAVREALSRFIPATSVRHVGSMFNVTWMSFLSGLSAPMQDTQNIEVIKLCMEGMKLAIRISCAFDLETPRVAFVTGLAKFTNLGNVREMVPKNVEALKALLDVALTEGNNLKSSWREVLTCVSQLDRLQLLTDGVDEGSLPDVSRARIVPQTPSDGSRKSMQASRRPPRPRSVNGPTAFHSEVAMESRSAEMIRGVDRIFTNTANLTHEAIIDFVRALSEVSWQEIQSSGQTESPRTYSLQKLVEISYYNMTRVRIEWSKIWEVLGQHFNQVGCHTNTTVVFFALDSLRQLSMRFLEIEELPGFKFQKDFLKPFEHVMANSNAVTVKDMILRCLIQMIQARGDNIRSGWKTMFGVFTVAAREPYEEGIVNMAFEHVTQIYNTRFGVVITQGAFPDLIVCLTEFSKNMRFQKKSLQAIETLKATVTKMLRTPECPLSHRGTTSEGLQDDGTILAKQLSRQSQEEQFWYPILIAFQDVLMTGDDLEVRSRALTYLFDTLIRHGGDFPQEFWDVLWRQLLYPIFVVLHSKSEMSKVPNHEELSVWLSTTMIQALRNMITLFTHYFDALEYMLGRILELLTLCICQENDTIARIGSNCLQQLILQNVGKFQQEHWTKVVGAFVELFSRTTAYELFTAAASISSKPASIKNGNGEASSEDDLHKLEQETAESPSDGPRVNGSQPVAAELEEGDMPAASTPELEDYRPQAEVQQQPAAVTVARRRFFNRIITNCVLQLLMIETVHELFSNDKVYAEIPSHELLRLMGLLKKSYQFAKKFNEDKELRMQLWRQGFMKQPPNLLKQESGSAATYVHILFRMYHDEREERKSSRGETEAALIPLCADIIRSFVRLDEDSQHRNIVAWRPVVVDVIEGYTNFPSEGFDKHVETFYPLAVDLLGRDLNPEIRLALQSLLRRIGEARLGIAAVQTPISPRSSISQHHSRRYSRDH</sequence>
<evidence type="ECO:0000259" key="7">
    <source>
        <dbReference type="PROSITE" id="PS50190"/>
    </source>
</evidence>
<dbReference type="OrthoDB" id="18431at2759"/>
<dbReference type="GO" id="GO:0030663">
    <property type="term" value="C:COPI-coated vesicle membrane"/>
    <property type="evidence" value="ECO:0007669"/>
    <property type="project" value="UniProtKB-SubCell"/>
</dbReference>
<dbReference type="InterPro" id="IPR032691">
    <property type="entry name" value="Mon2/Sec7/BIG1-like_HUS"/>
</dbReference>
<dbReference type="FunFam" id="1.10.1000.11:FF:000003">
    <property type="entry name" value="Brefeldin A-inhibited guanine nucleotide-exchange protein 1"/>
    <property type="match status" value="1"/>
</dbReference>
<dbReference type="SUPFAM" id="SSF48371">
    <property type="entry name" value="ARM repeat"/>
    <property type="match status" value="2"/>
</dbReference>